<organism evidence="4 5">
    <name type="scientific">Tribonema minus</name>
    <dbReference type="NCBI Taxonomy" id="303371"/>
    <lineage>
        <taxon>Eukaryota</taxon>
        <taxon>Sar</taxon>
        <taxon>Stramenopiles</taxon>
        <taxon>Ochrophyta</taxon>
        <taxon>PX clade</taxon>
        <taxon>Xanthophyceae</taxon>
        <taxon>Tribonematales</taxon>
        <taxon>Tribonemataceae</taxon>
        <taxon>Tribonema</taxon>
    </lineage>
</organism>
<dbReference type="EMBL" id="JAFCMP010000512">
    <property type="protein sequence ID" value="KAG5178762.1"/>
    <property type="molecule type" value="Genomic_DNA"/>
</dbReference>
<dbReference type="PROSITE" id="PS50297">
    <property type="entry name" value="ANK_REP_REGION"/>
    <property type="match status" value="2"/>
</dbReference>
<dbReference type="SMART" id="SM00248">
    <property type="entry name" value="ANK"/>
    <property type="match status" value="2"/>
</dbReference>
<dbReference type="InterPro" id="IPR002110">
    <property type="entry name" value="Ankyrin_rpt"/>
</dbReference>
<accession>A0A835YRJ6</accession>
<dbReference type="GO" id="GO:0004842">
    <property type="term" value="F:ubiquitin-protein transferase activity"/>
    <property type="evidence" value="ECO:0007669"/>
    <property type="project" value="TreeGrafter"/>
</dbReference>
<comment type="caution">
    <text evidence="4">The sequence shown here is derived from an EMBL/GenBank/DDBJ whole genome shotgun (WGS) entry which is preliminary data.</text>
</comment>
<dbReference type="AlphaFoldDB" id="A0A835YRJ6"/>
<dbReference type="Gene3D" id="1.25.40.20">
    <property type="entry name" value="Ankyrin repeat-containing domain"/>
    <property type="match status" value="1"/>
</dbReference>
<proteinExistence type="predicted"/>
<keyword evidence="1" id="KW-0677">Repeat</keyword>
<dbReference type="OrthoDB" id="20872at2759"/>
<keyword evidence="5" id="KW-1185">Reference proteome</keyword>
<gene>
    <name evidence="4" type="ORF">JKP88DRAFT_168470</name>
</gene>
<dbReference type="PANTHER" id="PTHR24171">
    <property type="entry name" value="ANKYRIN REPEAT DOMAIN-CONTAINING PROTEIN 39-RELATED"/>
    <property type="match status" value="1"/>
</dbReference>
<reference evidence="4" key="1">
    <citation type="submission" date="2021-02" db="EMBL/GenBank/DDBJ databases">
        <title>First Annotated Genome of the Yellow-green Alga Tribonema minus.</title>
        <authorList>
            <person name="Mahan K.M."/>
        </authorList>
    </citation>
    <scope>NUCLEOTIDE SEQUENCE</scope>
    <source>
        <strain evidence="4">UTEX B ZZ1240</strain>
    </source>
</reference>
<feature type="repeat" description="ANK" evidence="3">
    <location>
        <begin position="86"/>
        <end position="118"/>
    </location>
</feature>
<feature type="repeat" description="ANK" evidence="3">
    <location>
        <begin position="53"/>
        <end position="85"/>
    </location>
</feature>
<dbReference type="Pfam" id="PF12796">
    <property type="entry name" value="Ank_2"/>
    <property type="match status" value="1"/>
</dbReference>
<dbReference type="PROSITE" id="PS50088">
    <property type="entry name" value="ANK_REPEAT"/>
    <property type="match status" value="2"/>
</dbReference>
<dbReference type="GO" id="GO:0085020">
    <property type="term" value="P:protein K6-linked ubiquitination"/>
    <property type="evidence" value="ECO:0007669"/>
    <property type="project" value="TreeGrafter"/>
</dbReference>
<dbReference type="Proteomes" id="UP000664859">
    <property type="component" value="Unassembled WGS sequence"/>
</dbReference>
<evidence type="ECO:0000313" key="5">
    <source>
        <dbReference type="Proteomes" id="UP000664859"/>
    </source>
</evidence>
<protein>
    <submittedName>
        <fullName evidence="4">Ankyrin repeat-containing domain protein</fullName>
    </submittedName>
</protein>
<sequence>MFNFLFQGNLGDIIAPIQSPEQQLLIAIQNRQMDKAKAMVCMYACLRNTAVDSGVTPVHMACQAGLQELLRRLAELGGDLAGADNSGNTPLHYAAKGGQIDTVKWLLELGARVDARNASRQSPYDLATNHVVRQYLLPLQLKAEASNPSSAAASPYDYPGAQAQQQQQYAAPLPPPSAALEALMQVGVCC</sequence>
<dbReference type="SUPFAM" id="SSF48403">
    <property type="entry name" value="Ankyrin repeat"/>
    <property type="match status" value="1"/>
</dbReference>
<evidence type="ECO:0000256" key="1">
    <source>
        <dbReference type="ARBA" id="ARBA00022737"/>
    </source>
</evidence>
<dbReference type="PANTHER" id="PTHR24171:SF8">
    <property type="entry name" value="BRCA1-ASSOCIATED RING DOMAIN PROTEIN 1"/>
    <property type="match status" value="1"/>
</dbReference>
<evidence type="ECO:0000256" key="3">
    <source>
        <dbReference type="PROSITE-ProRule" id="PRU00023"/>
    </source>
</evidence>
<evidence type="ECO:0000256" key="2">
    <source>
        <dbReference type="ARBA" id="ARBA00023043"/>
    </source>
</evidence>
<keyword evidence="2 3" id="KW-0040">ANK repeat</keyword>
<evidence type="ECO:0000313" key="4">
    <source>
        <dbReference type="EMBL" id="KAG5178762.1"/>
    </source>
</evidence>
<dbReference type="InterPro" id="IPR036770">
    <property type="entry name" value="Ankyrin_rpt-contain_sf"/>
</dbReference>
<name>A0A835YRJ6_9STRA</name>